<feature type="transmembrane region" description="Helical" evidence="5">
    <location>
        <begin position="134"/>
        <end position="151"/>
    </location>
</feature>
<keyword evidence="4 5" id="KW-0472">Membrane</keyword>
<reference evidence="6" key="1">
    <citation type="journal article" date="2022" name="bioRxiv">
        <title>Sequencing and chromosome-scale assembly of the giantPleurodeles waltlgenome.</title>
        <authorList>
            <person name="Brown T."/>
            <person name="Elewa A."/>
            <person name="Iarovenko S."/>
            <person name="Subramanian E."/>
            <person name="Araus A.J."/>
            <person name="Petzold A."/>
            <person name="Susuki M."/>
            <person name="Suzuki K.-i.T."/>
            <person name="Hayashi T."/>
            <person name="Toyoda A."/>
            <person name="Oliveira C."/>
            <person name="Osipova E."/>
            <person name="Leigh N.D."/>
            <person name="Simon A."/>
            <person name="Yun M.H."/>
        </authorList>
    </citation>
    <scope>NUCLEOTIDE SEQUENCE</scope>
    <source>
        <strain evidence="6">20211129_DDA</strain>
        <tissue evidence="6">Liver</tissue>
    </source>
</reference>
<name>A0AAV7THQ9_PLEWA</name>
<comment type="subcellular location">
    <subcellularLocation>
        <location evidence="1">Membrane</location>
        <topology evidence="1">Multi-pass membrane protein</topology>
    </subcellularLocation>
</comment>
<feature type="transmembrane region" description="Helical" evidence="5">
    <location>
        <begin position="105"/>
        <end position="127"/>
    </location>
</feature>
<dbReference type="Pfam" id="PF09801">
    <property type="entry name" value="SYS1"/>
    <property type="match status" value="1"/>
</dbReference>
<evidence type="ECO:0000256" key="4">
    <source>
        <dbReference type="ARBA" id="ARBA00023136"/>
    </source>
</evidence>
<dbReference type="GO" id="GO:0016020">
    <property type="term" value="C:membrane"/>
    <property type="evidence" value="ECO:0007669"/>
    <property type="project" value="UniProtKB-SubCell"/>
</dbReference>
<evidence type="ECO:0000256" key="2">
    <source>
        <dbReference type="ARBA" id="ARBA00022692"/>
    </source>
</evidence>
<evidence type="ECO:0000256" key="5">
    <source>
        <dbReference type="SAM" id="Phobius"/>
    </source>
</evidence>
<dbReference type="InterPro" id="IPR019185">
    <property type="entry name" value="Integral_membrane_SYS1-rel"/>
</dbReference>
<dbReference type="Proteomes" id="UP001066276">
    <property type="component" value="Chromosome 3_2"/>
</dbReference>
<feature type="transmembrane region" description="Helical" evidence="5">
    <location>
        <begin position="157"/>
        <end position="178"/>
    </location>
</feature>
<dbReference type="EMBL" id="JANPWB010000006">
    <property type="protein sequence ID" value="KAJ1175955.1"/>
    <property type="molecule type" value="Genomic_DNA"/>
</dbReference>
<keyword evidence="7" id="KW-1185">Reference proteome</keyword>
<evidence type="ECO:0000256" key="1">
    <source>
        <dbReference type="ARBA" id="ARBA00004141"/>
    </source>
</evidence>
<accession>A0AAV7THQ9</accession>
<evidence type="ECO:0000313" key="7">
    <source>
        <dbReference type="Proteomes" id="UP001066276"/>
    </source>
</evidence>
<protein>
    <recommendedName>
        <fullName evidence="8">Transmembrane protein 244</fullName>
    </recommendedName>
</protein>
<evidence type="ECO:0000313" key="6">
    <source>
        <dbReference type="EMBL" id="KAJ1175955.1"/>
    </source>
</evidence>
<dbReference type="AlphaFoldDB" id="A0AAV7THQ9"/>
<keyword evidence="2 5" id="KW-0812">Transmembrane</keyword>
<comment type="caution">
    <text evidence="6">The sequence shown here is derived from an EMBL/GenBank/DDBJ whole genome shotgun (WGS) entry which is preliminary data.</text>
</comment>
<evidence type="ECO:0000256" key="3">
    <source>
        <dbReference type="ARBA" id="ARBA00022989"/>
    </source>
</evidence>
<dbReference type="PANTHER" id="PTHR12952:SF1">
    <property type="entry name" value="TRANSMEMBRANE PROTEIN 244"/>
    <property type="match status" value="1"/>
</dbReference>
<evidence type="ECO:0008006" key="8">
    <source>
        <dbReference type="Google" id="ProtNLM"/>
    </source>
</evidence>
<dbReference type="PANTHER" id="PTHR12952">
    <property type="entry name" value="SYS1"/>
    <property type="match status" value="1"/>
</dbReference>
<sequence>MGGLETHEKCCALGVIGCGSGGGHRSRNTLEGKTSELCFQAGHLPGTTIAGTKTVLVHLLLCLAIFYSVYYMTASVCFGAFRLDTFDGLIPFDFKTDLSDSHSKYLVNLLSMELTYFTCGLLFAAVVKRWVWDYAITVTIIHVAVTSAVMMEFPQIWQWWLAIGCGLFLMICNGQLVAHFACQSDQSYPVFDGS</sequence>
<proteinExistence type="predicted"/>
<keyword evidence="3 5" id="KW-1133">Transmembrane helix</keyword>
<feature type="transmembrane region" description="Helical" evidence="5">
    <location>
        <begin position="55"/>
        <end position="81"/>
    </location>
</feature>
<organism evidence="6 7">
    <name type="scientific">Pleurodeles waltl</name>
    <name type="common">Iberian ribbed newt</name>
    <dbReference type="NCBI Taxonomy" id="8319"/>
    <lineage>
        <taxon>Eukaryota</taxon>
        <taxon>Metazoa</taxon>
        <taxon>Chordata</taxon>
        <taxon>Craniata</taxon>
        <taxon>Vertebrata</taxon>
        <taxon>Euteleostomi</taxon>
        <taxon>Amphibia</taxon>
        <taxon>Batrachia</taxon>
        <taxon>Caudata</taxon>
        <taxon>Salamandroidea</taxon>
        <taxon>Salamandridae</taxon>
        <taxon>Pleurodelinae</taxon>
        <taxon>Pleurodeles</taxon>
    </lineage>
</organism>
<gene>
    <name evidence="6" type="ORF">NDU88_001240</name>
</gene>